<dbReference type="PROSITE" id="PS50016">
    <property type="entry name" value="ZF_PHD_2"/>
    <property type="match status" value="1"/>
</dbReference>
<keyword evidence="3" id="KW-0862">Zinc</keyword>
<dbReference type="OrthoDB" id="10002605at2759"/>
<protein>
    <recommendedName>
        <fullName evidence="5">PHD-type domain-containing protein</fullName>
    </recommendedName>
</protein>
<organism evidence="6 7">
    <name type="scientific">Allacma fusca</name>
    <dbReference type="NCBI Taxonomy" id="39272"/>
    <lineage>
        <taxon>Eukaryota</taxon>
        <taxon>Metazoa</taxon>
        <taxon>Ecdysozoa</taxon>
        <taxon>Arthropoda</taxon>
        <taxon>Hexapoda</taxon>
        <taxon>Collembola</taxon>
        <taxon>Symphypleona</taxon>
        <taxon>Sminthuridae</taxon>
        <taxon>Allacma</taxon>
    </lineage>
</organism>
<dbReference type="InterPro" id="IPR001965">
    <property type="entry name" value="Znf_PHD"/>
</dbReference>
<proteinExistence type="predicted"/>
<sequence>MRAKQFGRRRRCLWRMVTADRIATVMSEKTKYRRIIGDDLFEDVTPILSSTPKKHAEKHCICNKRFDDHDASMVECTKCKRWYHAICINADLEAAKADDAWVCGKCEGASSNSFPSEWKDSLPVERMPLNVSSISCGSGIATTKWVIPTPCERPPHDSLVAYNENSVQEEESLLTFNQSSCVCTTICLSMAECFKCKTWISTCSSNVVRECSSSRSICSIKAPAVNILDYATPSEINEKTTFIPKSQDDMQPILFSISDEREINDVSKQQRVNQLKSFETQNSLEDKHCSGSKVLSFRLPLVSSLSKEYAEAKREHTPVNNPDPAAWLHATYHDAMDTIKIATSEDTLDGSVNQISNTIMFTVCCEGTIQHPPFCTKKNRIQAEDRQSLSTSAPCNYAVEHPIAYEEYLARQLVSPSIATDSISVIKGRCSRFEAELISQVGLDRKVNKLRRKRKQVARRSFASSWFTTLPFIEWGTNVQILSDFYIFSKYGNRTRANK</sequence>
<evidence type="ECO:0000256" key="3">
    <source>
        <dbReference type="ARBA" id="ARBA00022833"/>
    </source>
</evidence>
<evidence type="ECO:0000313" key="7">
    <source>
        <dbReference type="Proteomes" id="UP000708208"/>
    </source>
</evidence>
<dbReference type="EMBL" id="CAJVCH010563679">
    <property type="protein sequence ID" value="CAG7832136.1"/>
    <property type="molecule type" value="Genomic_DNA"/>
</dbReference>
<accession>A0A8J2LI40</accession>
<dbReference type="SMART" id="SM00249">
    <property type="entry name" value="PHD"/>
    <property type="match status" value="1"/>
</dbReference>
<evidence type="ECO:0000256" key="1">
    <source>
        <dbReference type="ARBA" id="ARBA00022723"/>
    </source>
</evidence>
<name>A0A8J2LI40_9HEXA</name>
<reference evidence="6" key="1">
    <citation type="submission" date="2021-06" db="EMBL/GenBank/DDBJ databases">
        <authorList>
            <person name="Hodson N. C."/>
            <person name="Mongue J. A."/>
            <person name="Jaron S. K."/>
        </authorList>
    </citation>
    <scope>NUCLEOTIDE SEQUENCE</scope>
</reference>
<comment type="caution">
    <text evidence="6">The sequence shown here is derived from an EMBL/GenBank/DDBJ whole genome shotgun (WGS) entry which is preliminary data.</text>
</comment>
<keyword evidence="7" id="KW-1185">Reference proteome</keyword>
<dbReference type="PROSITE" id="PS01359">
    <property type="entry name" value="ZF_PHD_1"/>
    <property type="match status" value="1"/>
</dbReference>
<evidence type="ECO:0000259" key="5">
    <source>
        <dbReference type="PROSITE" id="PS50016"/>
    </source>
</evidence>
<keyword evidence="1" id="KW-0479">Metal-binding</keyword>
<evidence type="ECO:0000256" key="2">
    <source>
        <dbReference type="ARBA" id="ARBA00022771"/>
    </source>
</evidence>
<gene>
    <name evidence="6" type="ORF">AFUS01_LOCUS41839</name>
</gene>
<feature type="domain" description="PHD-type" evidence="5">
    <location>
        <begin position="57"/>
        <end position="109"/>
    </location>
</feature>
<evidence type="ECO:0000313" key="6">
    <source>
        <dbReference type="EMBL" id="CAG7832136.1"/>
    </source>
</evidence>
<keyword evidence="2 4" id="KW-0863">Zinc-finger</keyword>
<dbReference type="GO" id="GO:0008270">
    <property type="term" value="F:zinc ion binding"/>
    <property type="evidence" value="ECO:0007669"/>
    <property type="project" value="UniProtKB-KW"/>
</dbReference>
<dbReference type="Pfam" id="PF00628">
    <property type="entry name" value="PHD"/>
    <property type="match status" value="1"/>
</dbReference>
<evidence type="ECO:0000256" key="4">
    <source>
        <dbReference type="PROSITE-ProRule" id="PRU00146"/>
    </source>
</evidence>
<dbReference type="Proteomes" id="UP000708208">
    <property type="component" value="Unassembled WGS sequence"/>
</dbReference>
<dbReference type="InterPro" id="IPR019786">
    <property type="entry name" value="Zinc_finger_PHD-type_CS"/>
</dbReference>
<dbReference type="InterPro" id="IPR019787">
    <property type="entry name" value="Znf_PHD-finger"/>
</dbReference>
<dbReference type="AlphaFoldDB" id="A0A8J2LI40"/>